<evidence type="ECO:0000256" key="3">
    <source>
        <dbReference type="ARBA" id="ARBA00022989"/>
    </source>
</evidence>
<feature type="transmembrane region" description="Helical" evidence="6">
    <location>
        <begin position="279"/>
        <end position="302"/>
    </location>
</feature>
<reference evidence="7 8" key="1">
    <citation type="journal article" date="2022" name="Allergy">
        <title>Genome assembly and annotation of Periplaneta americana reveal a comprehensive cockroach allergen profile.</title>
        <authorList>
            <person name="Wang L."/>
            <person name="Xiong Q."/>
            <person name="Saelim N."/>
            <person name="Wang L."/>
            <person name="Nong W."/>
            <person name="Wan A.T."/>
            <person name="Shi M."/>
            <person name="Liu X."/>
            <person name="Cao Q."/>
            <person name="Hui J.H.L."/>
            <person name="Sookrung N."/>
            <person name="Leung T.F."/>
            <person name="Tungtrongchitr A."/>
            <person name="Tsui S.K.W."/>
        </authorList>
    </citation>
    <scope>NUCLEOTIDE SEQUENCE [LARGE SCALE GENOMIC DNA]</scope>
    <source>
        <strain evidence="7">PWHHKU_190912</strain>
    </source>
</reference>
<comment type="subcellular location">
    <subcellularLocation>
        <location evidence="1">Membrane</location>
        <topology evidence="1">Multi-pass membrane protein</topology>
    </subcellularLocation>
</comment>
<feature type="compositionally biased region" description="Basic residues" evidence="5">
    <location>
        <begin position="682"/>
        <end position="698"/>
    </location>
</feature>
<protein>
    <recommendedName>
        <fullName evidence="9">RNase H type-1 domain-containing protein</fullName>
    </recommendedName>
</protein>
<dbReference type="InterPro" id="IPR018499">
    <property type="entry name" value="Tetraspanin/Peripherin"/>
</dbReference>
<evidence type="ECO:0000313" key="7">
    <source>
        <dbReference type="EMBL" id="KAJ4447441.1"/>
    </source>
</evidence>
<name>A0ABQ8TMV2_PERAM</name>
<dbReference type="Gene3D" id="1.10.1450.10">
    <property type="entry name" value="Tetraspanin"/>
    <property type="match status" value="1"/>
</dbReference>
<accession>A0ABQ8TMV2</accession>
<evidence type="ECO:0000256" key="5">
    <source>
        <dbReference type="SAM" id="MobiDB-lite"/>
    </source>
</evidence>
<evidence type="ECO:0000256" key="6">
    <source>
        <dbReference type="SAM" id="Phobius"/>
    </source>
</evidence>
<dbReference type="SUPFAM" id="SSF53098">
    <property type="entry name" value="Ribonuclease H-like"/>
    <property type="match status" value="1"/>
</dbReference>
<dbReference type="InterPro" id="IPR036397">
    <property type="entry name" value="RNaseH_sf"/>
</dbReference>
<keyword evidence="8" id="KW-1185">Reference proteome</keyword>
<dbReference type="InterPro" id="IPR008952">
    <property type="entry name" value="Tetraspanin_EC2_sf"/>
</dbReference>
<keyword evidence="2 6" id="KW-0812">Transmembrane</keyword>
<feature type="transmembrane region" description="Helical" evidence="6">
    <location>
        <begin position="614"/>
        <end position="634"/>
    </location>
</feature>
<organism evidence="7 8">
    <name type="scientific">Periplaneta americana</name>
    <name type="common">American cockroach</name>
    <name type="synonym">Blatta americana</name>
    <dbReference type="NCBI Taxonomy" id="6978"/>
    <lineage>
        <taxon>Eukaryota</taxon>
        <taxon>Metazoa</taxon>
        <taxon>Ecdysozoa</taxon>
        <taxon>Arthropoda</taxon>
        <taxon>Hexapoda</taxon>
        <taxon>Insecta</taxon>
        <taxon>Pterygota</taxon>
        <taxon>Neoptera</taxon>
        <taxon>Polyneoptera</taxon>
        <taxon>Dictyoptera</taxon>
        <taxon>Blattodea</taxon>
        <taxon>Blattoidea</taxon>
        <taxon>Blattidae</taxon>
        <taxon>Blattinae</taxon>
        <taxon>Periplaneta</taxon>
    </lineage>
</organism>
<evidence type="ECO:0008006" key="9">
    <source>
        <dbReference type="Google" id="ProtNLM"/>
    </source>
</evidence>
<dbReference type="Proteomes" id="UP001148838">
    <property type="component" value="Unassembled WGS sequence"/>
</dbReference>
<evidence type="ECO:0000256" key="2">
    <source>
        <dbReference type="ARBA" id="ARBA00022692"/>
    </source>
</evidence>
<proteinExistence type="predicted"/>
<keyword evidence="4 6" id="KW-0472">Membrane</keyword>
<dbReference type="SUPFAM" id="SSF48652">
    <property type="entry name" value="Tetraspanin"/>
    <property type="match status" value="1"/>
</dbReference>
<gene>
    <name evidence="7" type="ORF">ANN_09448</name>
</gene>
<dbReference type="Pfam" id="PF00335">
    <property type="entry name" value="Tetraspanin"/>
    <property type="match status" value="1"/>
</dbReference>
<comment type="caution">
    <text evidence="7">The sequence shown here is derived from an EMBL/GenBank/DDBJ whole genome shotgun (WGS) entry which is preliminary data.</text>
</comment>
<evidence type="ECO:0000313" key="8">
    <source>
        <dbReference type="Proteomes" id="UP001148838"/>
    </source>
</evidence>
<feature type="region of interest" description="Disordered" evidence="5">
    <location>
        <begin position="682"/>
        <end position="736"/>
    </location>
</feature>
<evidence type="ECO:0000256" key="1">
    <source>
        <dbReference type="ARBA" id="ARBA00004141"/>
    </source>
</evidence>
<dbReference type="EMBL" id="JAJSOF020000005">
    <property type="protein sequence ID" value="KAJ4447441.1"/>
    <property type="molecule type" value="Genomic_DNA"/>
</dbReference>
<evidence type="ECO:0000256" key="4">
    <source>
        <dbReference type="ARBA" id="ARBA00023136"/>
    </source>
</evidence>
<sequence length="736" mass="84832">MLDPIHHQGLRLATGAFRTSRIESLYCESGEPSLYQRRNMLLCSYGVKLRAQPEHNTYKHFHSMALDFRYRRDPRRPRPAGVRFREGLSELDIRLPNIKVLFHSLLSSGSDVGVVWVPGHVGIRGNETADAGARDAALNGTLVYWRERWQDVVTYIRNCIRRDWEEKWSAQAGNKLRPIKNTVREWDSSSRASRRDEVILTRLRIGHCRLTHGHLLSGEPPPECDTCHALLTVEHFLLHCRKYDLPRRQYAIRPTLRDALGNDFNCVNAVLSLHPGKTLAVWLLAGFITSFLGIAIAALAPISATTLLQQLRNSFFRGMGQYLSDSEWKTTFDILQQELGCCGTLSYTDWHRVSWINIDLLREDSQTVLRDSEVDGRVLPPVVPWSCCNPSVRFPCFHDKLQQSQSIKIWQDLVLDSLYTEGCLQVLRPSVQRAMDGAIGICVLIFLLQTFEMAGHVAHMGESRNAYRVLVGRSEGKRPLERPRRKWEDNIKMDLREVRYDDKDWINLAQDRTYEHYLQNKTVSSQFTVRLPWLVLLARSLTQVHCTLNPRLPDNSSLHFEPKTSGCVALTWTLPHYSSSLYFEPKTSGRVALTWTLPQYSLKFTVLRTQDFHWIRLAFSQLTLAIAIIVRYLYTASRNSVIIGDPTVSAYGWLFGRGDCLYKSGLTMKELDEMRSQQKALIKRGKGAGKENKKKKKYKDLETYEEDTTNEEQERSKLLKWKKSSRKQNSEDKKFD</sequence>
<keyword evidence="3 6" id="KW-1133">Transmembrane helix</keyword>
<dbReference type="Gene3D" id="3.30.420.10">
    <property type="entry name" value="Ribonuclease H-like superfamily/Ribonuclease H"/>
    <property type="match status" value="1"/>
</dbReference>
<dbReference type="InterPro" id="IPR012337">
    <property type="entry name" value="RNaseH-like_sf"/>
</dbReference>